<dbReference type="EMBL" id="JAQOWY010000256">
    <property type="protein sequence ID" value="KAK1845893.1"/>
    <property type="molecule type" value="Genomic_DNA"/>
</dbReference>
<evidence type="ECO:0000313" key="3">
    <source>
        <dbReference type="Proteomes" id="UP001243330"/>
    </source>
</evidence>
<evidence type="ECO:0000313" key="2">
    <source>
        <dbReference type="EMBL" id="KAK1845893.1"/>
    </source>
</evidence>
<keyword evidence="3" id="KW-1185">Reference proteome</keyword>
<feature type="region of interest" description="Disordered" evidence="1">
    <location>
        <begin position="214"/>
        <end position="242"/>
    </location>
</feature>
<feature type="region of interest" description="Disordered" evidence="1">
    <location>
        <begin position="1"/>
        <end position="64"/>
    </location>
</feature>
<comment type="caution">
    <text evidence="2">The sequence shown here is derived from an EMBL/GenBank/DDBJ whole genome shotgun (WGS) entry which is preliminary data.</text>
</comment>
<dbReference type="AlphaFoldDB" id="A0AAD9AD20"/>
<feature type="compositionally biased region" description="Polar residues" evidence="1">
    <location>
        <begin position="16"/>
        <end position="39"/>
    </location>
</feature>
<proteinExistence type="predicted"/>
<feature type="compositionally biased region" description="Low complexity" evidence="1">
    <location>
        <begin position="216"/>
        <end position="226"/>
    </location>
</feature>
<reference evidence="2" key="1">
    <citation type="submission" date="2023-01" db="EMBL/GenBank/DDBJ databases">
        <title>Colletotrichum chrysophilum M932 genome sequence.</title>
        <authorList>
            <person name="Baroncelli R."/>
        </authorList>
    </citation>
    <scope>NUCLEOTIDE SEQUENCE</scope>
    <source>
        <strain evidence="2">M932</strain>
    </source>
</reference>
<protein>
    <submittedName>
        <fullName evidence="2">Uncharacterized protein</fullName>
    </submittedName>
</protein>
<organism evidence="2 3">
    <name type="scientific">Colletotrichum chrysophilum</name>
    <dbReference type="NCBI Taxonomy" id="1836956"/>
    <lineage>
        <taxon>Eukaryota</taxon>
        <taxon>Fungi</taxon>
        <taxon>Dikarya</taxon>
        <taxon>Ascomycota</taxon>
        <taxon>Pezizomycotina</taxon>
        <taxon>Sordariomycetes</taxon>
        <taxon>Hypocreomycetidae</taxon>
        <taxon>Glomerellales</taxon>
        <taxon>Glomerellaceae</taxon>
        <taxon>Colletotrichum</taxon>
        <taxon>Colletotrichum gloeosporioides species complex</taxon>
    </lineage>
</organism>
<name>A0AAD9AD20_9PEZI</name>
<gene>
    <name evidence="2" type="ORF">CCHR01_11503</name>
</gene>
<feature type="compositionally biased region" description="Polar residues" evidence="1">
    <location>
        <begin position="47"/>
        <end position="60"/>
    </location>
</feature>
<accession>A0AAD9AD20</accession>
<feature type="compositionally biased region" description="Gly residues" evidence="1">
    <location>
        <begin position="227"/>
        <end position="242"/>
    </location>
</feature>
<dbReference type="Proteomes" id="UP001243330">
    <property type="component" value="Unassembled WGS sequence"/>
</dbReference>
<sequence>MSYKVPPTRPPPAPQVSRQRLQATTSSTAAMSDDNNSFGYPTGPAENRNTPNGPRSNNNAGRIPLRFMPDNDPSRMWRGPTIPNQPDVGTQWSAPRALDYMSMRARAMNGADMSNRMYTPGGNARYGGAGPTYNDLARENGAGMGGGGGGGGWPHAGERLGRGIYDNVAYRSHWPGTPGSMPGPMGRADSLRAMYGMRLLHESGGGFHMRPPREYQNGQNGQSPQGGMNGDMNGGNYGGPWV</sequence>
<evidence type="ECO:0000256" key="1">
    <source>
        <dbReference type="SAM" id="MobiDB-lite"/>
    </source>
</evidence>